<dbReference type="RefSeq" id="WP_113986120.1">
    <property type="nucleotide sequence ID" value="NZ_QMEY01000032.1"/>
</dbReference>
<evidence type="ECO:0000313" key="2">
    <source>
        <dbReference type="EMBL" id="RBQ14526.1"/>
    </source>
</evidence>
<dbReference type="AlphaFoldDB" id="A0A366LKR7"/>
<reference evidence="2 3" key="1">
    <citation type="submission" date="2018-06" db="EMBL/GenBank/DDBJ databases">
        <title>Sphaerisporangium craniellae sp. nov., isolated from a marine sponge in the South China Sea.</title>
        <authorList>
            <person name="Li L."/>
        </authorList>
    </citation>
    <scope>NUCLEOTIDE SEQUENCE [LARGE SCALE GENOMIC DNA]</scope>
    <source>
        <strain evidence="2 3">LHW63015</strain>
    </source>
</reference>
<protein>
    <submittedName>
        <fullName evidence="2">Uncharacterized protein</fullName>
    </submittedName>
</protein>
<dbReference type="Proteomes" id="UP000253303">
    <property type="component" value="Unassembled WGS sequence"/>
</dbReference>
<evidence type="ECO:0000256" key="1">
    <source>
        <dbReference type="SAM" id="MobiDB-lite"/>
    </source>
</evidence>
<name>A0A366LKR7_9ACTN</name>
<dbReference type="EMBL" id="QMEY01000032">
    <property type="protein sequence ID" value="RBQ14526.1"/>
    <property type="molecule type" value="Genomic_DNA"/>
</dbReference>
<organism evidence="2 3">
    <name type="scientific">Spongiactinospora rosea</name>
    <dbReference type="NCBI Taxonomy" id="2248750"/>
    <lineage>
        <taxon>Bacteria</taxon>
        <taxon>Bacillati</taxon>
        <taxon>Actinomycetota</taxon>
        <taxon>Actinomycetes</taxon>
        <taxon>Streptosporangiales</taxon>
        <taxon>Streptosporangiaceae</taxon>
        <taxon>Spongiactinospora</taxon>
    </lineage>
</organism>
<proteinExistence type="predicted"/>
<gene>
    <name evidence="2" type="ORF">DP939_40405</name>
</gene>
<comment type="caution">
    <text evidence="2">The sequence shown here is derived from an EMBL/GenBank/DDBJ whole genome shotgun (WGS) entry which is preliminary data.</text>
</comment>
<sequence length="59" mass="6989">MVLLLVAAVVSLRLLGWFLTRGGVRTAEEIEREHRKMLRVDEERHPDQDDPDNYWKRGD</sequence>
<accession>A0A366LKR7</accession>
<keyword evidence="3" id="KW-1185">Reference proteome</keyword>
<evidence type="ECO:0000313" key="3">
    <source>
        <dbReference type="Proteomes" id="UP000253303"/>
    </source>
</evidence>
<feature type="region of interest" description="Disordered" evidence="1">
    <location>
        <begin position="39"/>
        <end position="59"/>
    </location>
</feature>